<name>A0ABT7VSA2_9GAMM</name>
<dbReference type="InterPro" id="IPR042095">
    <property type="entry name" value="SUMF_sf"/>
</dbReference>
<sequence>MIKPIIATFIAGMLVGVLLLWLEYRYFIPAFDNPSSVSASSSCTFNKAFRDYLQDGGLGPEMVIIPVGQFKIGDVQKQGNFNQQLIYMDSFAIGRYEITFAEYDRFAISTDVKKPDDQGWGRGNRPVINVSLEDATAYAEWLSVQTNRQYRLPTEAEWEYAARAKTNSQYWWGDEIGFNHANCDSCGSYWDNKRTAPVGSFAANPFSLHDMLGNVYEWTCSEYGEKYLGKEQHCLSKYNIDSLRVLRGGSWYSLPRYVRVYARFKNKRNYRDDTVGFRLVSTSFRRIKKEIF</sequence>
<reference evidence="3" key="1">
    <citation type="submission" date="2023-06" db="EMBL/GenBank/DDBJ databases">
        <title>Uncultivated large filamentous bacteria from sulfidic sediments reveal new species and different genomic features in energy metabolism and defense.</title>
        <authorList>
            <person name="Fonseca A."/>
        </authorList>
    </citation>
    <scope>NUCLEOTIDE SEQUENCE</scope>
    <source>
        <strain evidence="3">HSG4</strain>
    </source>
</reference>
<evidence type="ECO:0000313" key="3">
    <source>
        <dbReference type="EMBL" id="MDM8562413.1"/>
    </source>
</evidence>
<keyword evidence="4" id="KW-1185">Reference proteome</keyword>
<feature type="transmembrane region" description="Helical" evidence="1">
    <location>
        <begin position="6"/>
        <end position="24"/>
    </location>
</feature>
<feature type="domain" description="Sulfatase-modifying factor enzyme-like" evidence="2">
    <location>
        <begin position="60"/>
        <end position="280"/>
    </location>
</feature>
<dbReference type="InterPro" id="IPR051043">
    <property type="entry name" value="Sulfatase_Mod_Factor_Kinase"/>
</dbReference>
<evidence type="ECO:0000313" key="4">
    <source>
        <dbReference type="Proteomes" id="UP001171945"/>
    </source>
</evidence>
<accession>A0ABT7VSA2</accession>
<gene>
    <name evidence="3" type="ORF">QUF54_03575</name>
</gene>
<dbReference type="Gene3D" id="3.90.1580.10">
    <property type="entry name" value="paralog of FGE (formylglycine-generating enzyme)"/>
    <property type="match status" value="1"/>
</dbReference>
<dbReference type="InterPro" id="IPR016187">
    <property type="entry name" value="CTDL_fold"/>
</dbReference>
<protein>
    <submittedName>
        <fullName evidence="3">SUMF1/EgtB/PvdO family nonheme iron enzyme</fullName>
    </submittedName>
</protein>
<organism evidence="3 4">
    <name type="scientific">Candidatus Marithioploca araucensis</name>
    <dbReference type="NCBI Taxonomy" id="70273"/>
    <lineage>
        <taxon>Bacteria</taxon>
        <taxon>Pseudomonadati</taxon>
        <taxon>Pseudomonadota</taxon>
        <taxon>Gammaproteobacteria</taxon>
        <taxon>Thiotrichales</taxon>
        <taxon>Thiotrichaceae</taxon>
        <taxon>Candidatus Marithioploca</taxon>
    </lineage>
</organism>
<dbReference type="InterPro" id="IPR005532">
    <property type="entry name" value="SUMF_dom"/>
</dbReference>
<dbReference type="PANTHER" id="PTHR23150:SF35">
    <property type="entry name" value="BLL6746 PROTEIN"/>
    <property type="match status" value="1"/>
</dbReference>
<evidence type="ECO:0000256" key="1">
    <source>
        <dbReference type="SAM" id="Phobius"/>
    </source>
</evidence>
<keyword evidence="1" id="KW-0812">Transmembrane</keyword>
<dbReference type="Pfam" id="PF03781">
    <property type="entry name" value="FGE-sulfatase"/>
    <property type="match status" value="1"/>
</dbReference>
<dbReference type="EMBL" id="JAUCGM010000144">
    <property type="protein sequence ID" value="MDM8562413.1"/>
    <property type="molecule type" value="Genomic_DNA"/>
</dbReference>
<dbReference type="SUPFAM" id="SSF56436">
    <property type="entry name" value="C-type lectin-like"/>
    <property type="match status" value="1"/>
</dbReference>
<dbReference type="PANTHER" id="PTHR23150">
    <property type="entry name" value="SULFATASE MODIFYING FACTOR 1, 2"/>
    <property type="match status" value="1"/>
</dbReference>
<proteinExistence type="predicted"/>
<dbReference type="Proteomes" id="UP001171945">
    <property type="component" value="Unassembled WGS sequence"/>
</dbReference>
<keyword evidence="1" id="KW-0472">Membrane</keyword>
<evidence type="ECO:0000259" key="2">
    <source>
        <dbReference type="Pfam" id="PF03781"/>
    </source>
</evidence>
<comment type="caution">
    <text evidence="3">The sequence shown here is derived from an EMBL/GenBank/DDBJ whole genome shotgun (WGS) entry which is preliminary data.</text>
</comment>
<keyword evidence="1" id="KW-1133">Transmembrane helix</keyword>